<name>A0A363NQU7_9SPHI</name>
<proteinExistence type="predicted"/>
<gene>
    <name evidence="3" type="ORF">DCO56_19440</name>
</gene>
<sequence length="128" mass="13799">MKKLILTGIGMCLALSLTFAQQVTPEETAAKATTELVQKLNLNDEQKTAISSILLDQAKAEETILKDSTSTAAAKGETLHKLQTEVDGKVSQLLTEDQKTIYQKVIAERPAKAVPTPTEPSKTESSTN</sequence>
<dbReference type="Proteomes" id="UP000250831">
    <property type="component" value="Unassembled WGS sequence"/>
</dbReference>
<dbReference type="OrthoDB" id="710673at2"/>
<organism evidence="3 4">
    <name type="scientific">Sphingobacterium athyrii</name>
    <dbReference type="NCBI Taxonomy" id="2152717"/>
    <lineage>
        <taxon>Bacteria</taxon>
        <taxon>Pseudomonadati</taxon>
        <taxon>Bacteroidota</taxon>
        <taxon>Sphingobacteriia</taxon>
        <taxon>Sphingobacteriales</taxon>
        <taxon>Sphingobacteriaceae</taxon>
        <taxon>Sphingobacterium</taxon>
    </lineage>
</organism>
<evidence type="ECO:0008006" key="5">
    <source>
        <dbReference type="Google" id="ProtNLM"/>
    </source>
</evidence>
<evidence type="ECO:0000313" key="4">
    <source>
        <dbReference type="Proteomes" id="UP000250831"/>
    </source>
</evidence>
<feature type="compositionally biased region" description="Low complexity" evidence="1">
    <location>
        <begin position="115"/>
        <end position="128"/>
    </location>
</feature>
<keyword evidence="4" id="KW-1185">Reference proteome</keyword>
<evidence type="ECO:0000256" key="1">
    <source>
        <dbReference type="SAM" id="MobiDB-lite"/>
    </source>
</evidence>
<feature type="chain" id="PRO_5016767635" description="DUF4890 domain-containing protein" evidence="2">
    <location>
        <begin position="21"/>
        <end position="128"/>
    </location>
</feature>
<dbReference type="AlphaFoldDB" id="A0A363NQU7"/>
<evidence type="ECO:0000313" key="3">
    <source>
        <dbReference type="EMBL" id="PUV23090.1"/>
    </source>
</evidence>
<keyword evidence="2" id="KW-0732">Signal</keyword>
<evidence type="ECO:0000256" key="2">
    <source>
        <dbReference type="SAM" id="SignalP"/>
    </source>
</evidence>
<dbReference type="EMBL" id="QCXX01000005">
    <property type="protein sequence ID" value="PUV23090.1"/>
    <property type="molecule type" value="Genomic_DNA"/>
</dbReference>
<comment type="caution">
    <text evidence="3">The sequence shown here is derived from an EMBL/GenBank/DDBJ whole genome shotgun (WGS) entry which is preliminary data.</text>
</comment>
<feature type="signal peptide" evidence="2">
    <location>
        <begin position="1"/>
        <end position="20"/>
    </location>
</feature>
<reference evidence="3 4" key="1">
    <citation type="submission" date="2018-04" db="EMBL/GenBank/DDBJ databases">
        <title>Sphingobacterium sp. M46 Genome.</title>
        <authorList>
            <person name="Cheng J."/>
            <person name="Li Y."/>
        </authorList>
    </citation>
    <scope>NUCLEOTIDE SEQUENCE [LARGE SCALE GENOMIC DNA]</scope>
    <source>
        <strain evidence="3 4">M46</strain>
    </source>
</reference>
<accession>A0A363NQU7</accession>
<feature type="region of interest" description="Disordered" evidence="1">
    <location>
        <begin position="107"/>
        <end position="128"/>
    </location>
</feature>
<protein>
    <recommendedName>
        <fullName evidence="5">DUF4890 domain-containing protein</fullName>
    </recommendedName>
</protein>
<dbReference type="RefSeq" id="WP_108635415.1">
    <property type="nucleotide sequence ID" value="NZ_QCXX01000005.1"/>
</dbReference>